<comment type="caution">
    <text evidence="1">The sequence shown here is derived from an EMBL/GenBank/DDBJ whole genome shotgun (WGS) entry which is preliminary data.</text>
</comment>
<accession>A0A813DW75</accession>
<organism evidence="1 2">
    <name type="scientific">Polarella glacialis</name>
    <name type="common">Dinoflagellate</name>
    <dbReference type="NCBI Taxonomy" id="89957"/>
    <lineage>
        <taxon>Eukaryota</taxon>
        <taxon>Sar</taxon>
        <taxon>Alveolata</taxon>
        <taxon>Dinophyceae</taxon>
        <taxon>Suessiales</taxon>
        <taxon>Suessiaceae</taxon>
        <taxon>Polarella</taxon>
    </lineage>
</organism>
<evidence type="ECO:0000313" key="1">
    <source>
        <dbReference type="EMBL" id="CAE8590610.1"/>
    </source>
</evidence>
<name>A0A813DW75_POLGL</name>
<reference evidence="1" key="1">
    <citation type="submission" date="2021-02" db="EMBL/GenBank/DDBJ databases">
        <authorList>
            <person name="Dougan E. K."/>
            <person name="Rhodes N."/>
            <person name="Thang M."/>
            <person name="Chan C."/>
        </authorList>
    </citation>
    <scope>NUCLEOTIDE SEQUENCE</scope>
</reference>
<dbReference type="Proteomes" id="UP000654075">
    <property type="component" value="Unassembled WGS sequence"/>
</dbReference>
<protein>
    <submittedName>
        <fullName evidence="1">Uncharacterized protein</fullName>
    </submittedName>
</protein>
<sequence>MGRKYNSIRLTSYTPSQLALSRRRQVLLDALTDSFRNMFCDGGGRNAELTAGRLLVQGQLPLRVKPWLDLRYITVLAVRADKVRGIAPGDRLRLHAATSLLSSLTPSIGPVLSPWHHALCVPAGTEAFPLLANVMLEDDCPLRHDHVLVVIDIGAAFGTQSRVKVVPMAAGARNSEPKS</sequence>
<proteinExistence type="predicted"/>
<dbReference type="AlphaFoldDB" id="A0A813DW75"/>
<gene>
    <name evidence="1" type="ORF">PGLA1383_LOCUS9330</name>
</gene>
<dbReference type="EMBL" id="CAJNNV010004366">
    <property type="protein sequence ID" value="CAE8590610.1"/>
    <property type="molecule type" value="Genomic_DNA"/>
</dbReference>
<evidence type="ECO:0000313" key="2">
    <source>
        <dbReference type="Proteomes" id="UP000654075"/>
    </source>
</evidence>
<keyword evidence="2" id="KW-1185">Reference proteome</keyword>